<name>A0AAN6FV62_9PEZI</name>
<dbReference type="InterPro" id="IPR050891">
    <property type="entry name" value="TatD-type_Hydrolase"/>
</dbReference>
<organism evidence="5 6">
    <name type="scientific">Friedmanniomyces endolithicus</name>
    <dbReference type="NCBI Taxonomy" id="329885"/>
    <lineage>
        <taxon>Eukaryota</taxon>
        <taxon>Fungi</taxon>
        <taxon>Dikarya</taxon>
        <taxon>Ascomycota</taxon>
        <taxon>Pezizomycotina</taxon>
        <taxon>Dothideomycetes</taxon>
        <taxon>Dothideomycetidae</taxon>
        <taxon>Mycosphaerellales</taxon>
        <taxon>Teratosphaeriaceae</taxon>
        <taxon>Friedmanniomyces</taxon>
    </lineage>
</organism>
<dbReference type="GO" id="GO:0046872">
    <property type="term" value="F:metal ion binding"/>
    <property type="evidence" value="ECO:0007669"/>
    <property type="project" value="UniProtKB-KW"/>
</dbReference>
<gene>
    <name evidence="5" type="ORF">LTR82_005211</name>
</gene>
<dbReference type="Proteomes" id="UP001168146">
    <property type="component" value="Unassembled WGS sequence"/>
</dbReference>
<evidence type="ECO:0000256" key="2">
    <source>
        <dbReference type="ARBA" id="ARBA00022722"/>
    </source>
</evidence>
<dbReference type="Pfam" id="PF01026">
    <property type="entry name" value="TatD_DNase"/>
    <property type="match status" value="1"/>
</dbReference>
<dbReference type="PANTHER" id="PTHR10060">
    <property type="entry name" value="TATD FAMILY DEOXYRIBONUCLEASE"/>
    <property type="match status" value="1"/>
</dbReference>
<comment type="similarity">
    <text evidence="1">Belongs to the metallo-dependent hydrolases superfamily. TatD-type hydrolase family.</text>
</comment>
<reference evidence="5" key="1">
    <citation type="submission" date="2021-12" db="EMBL/GenBank/DDBJ databases">
        <title>Black yeast isolated from Biological Soil Crust.</title>
        <authorList>
            <person name="Kurbessoian T."/>
        </authorList>
    </citation>
    <scope>NUCLEOTIDE SEQUENCE</scope>
    <source>
        <strain evidence="5">CCFEE 5208</strain>
    </source>
</reference>
<evidence type="ECO:0000256" key="1">
    <source>
        <dbReference type="ARBA" id="ARBA00009275"/>
    </source>
</evidence>
<sequence length="369" mass="40769">MNSSHTATQRADLLPVDLDAAPVTNGADPRVRYADIGINLSDPIFRGVHHGKQAHEDDLQHVIKRALEAGVRKMMVTGSDLQESKNAIKLADEYPGLCYATVGVHPCSAKSFEKYPDGPDALLAELKRLAQESRDSGKATAFGEIGLDYDRLQLCDMETQLVYFAKQLDLAVELQMPLFLHSRAAASDFERLLQERLDKLPKRGCVHSFTGTLGEMKAMADMGFDIGINGCSMKTEENMAVVKEVPLERLQIETDGPWCDMRPSHASAQYAKDAPEIPKSVKKEKWSADAMVKGRNEPCTIPRVAYAVAGVKGVSVEEVREQYVPTFDLVRACSYANSVQCMAKLNTHVRTWRTTSIAQTAPLWAMRAV</sequence>
<evidence type="ECO:0000313" key="6">
    <source>
        <dbReference type="Proteomes" id="UP001168146"/>
    </source>
</evidence>
<evidence type="ECO:0000313" key="5">
    <source>
        <dbReference type="EMBL" id="KAK0324090.1"/>
    </source>
</evidence>
<evidence type="ECO:0000256" key="4">
    <source>
        <dbReference type="ARBA" id="ARBA00022801"/>
    </source>
</evidence>
<evidence type="ECO:0000256" key="3">
    <source>
        <dbReference type="ARBA" id="ARBA00022723"/>
    </source>
</evidence>
<accession>A0AAN6FV62</accession>
<dbReference type="GO" id="GO:0005829">
    <property type="term" value="C:cytosol"/>
    <property type="evidence" value="ECO:0007669"/>
    <property type="project" value="TreeGrafter"/>
</dbReference>
<dbReference type="GO" id="GO:0008296">
    <property type="term" value="F:3'-5'-DNA exonuclease activity"/>
    <property type="evidence" value="ECO:0007669"/>
    <property type="project" value="TreeGrafter"/>
</dbReference>
<keyword evidence="3" id="KW-0479">Metal-binding</keyword>
<dbReference type="CDD" id="cd01310">
    <property type="entry name" value="TatD_DNAse"/>
    <property type="match status" value="1"/>
</dbReference>
<keyword evidence="4" id="KW-0378">Hydrolase</keyword>
<dbReference type="InterPro" id="IPR001130">
    <property type="entry name" value="TatD-like"/>
</dbReference>
<keyword evidence="2" id="KW-0540">Nuclease</keyword>
<proteinExistence type="inferred from homology"/>
<dbReference type="AlphaFoldDB" id="A0AAN6FV62"/>
<dbReference type="PANTHER" id="PTHR10060:SF15">
    <property type="entry name" value="DEOXYRIBONUCLEASE TATDN1"/>
    <property type="match status" value="1"/>
</dbReference>
<dbReference type="EMBL" id="JASUXU010000011">
    <property type="protein sequence ID" value="KAK0324090.1"/>
    <property type="molecule type" value="Genomic_DNA"/>
</dbReference>
<dbReference type="Gene3D" id="3.20.20.140">
    <property type="entry name" value="Metal-dependent hydrolases"/>
    <property type="match status" value="1"/>
</dbReference>
<comment type="caution">
    <text evidence="5">The sequence shown here is derived from an EMBL/GenBank/DDBJ whole genome shotgun (WGS) entry which is preliminary data.</text>
</comment>
<dbReference type="SUPFAM" id="SSF51556">
    <property type="entry name" value="Metallo-dependent hydrolases"/>
    <property type="match status" value="1"/>
</dbReference>
<protein>
    <submittedName>
        <fullName evidence="5">Uncharacterized protein</fullName>
    </submittedName>
</protein>
<dbReference type="InterPro" id="IPR032466">
    <property type="entry name" value="Metal_Hydrolase"/>
</dbReference>